<dbReference type="OrthoDB" id="10001449at2"/>
<name>A0A542ZIE5_9MICO</name>
<accession>A0A542ZIE5</accession>
<feature type="chain" id="PRO_5038951309" description="Peptidase inhibitor family I36" evidence="1">
    <location>
        <begin position="28"/>
        <end position="129"/>
    </location>
</feature>
<dbReference type="EMBL" id="VFOQ01000001">
    <property type="protein sequence ID" value="TQL60096.1"/>
    <property type="molecule type" value="Genomic_DNA"/>
</dbReference>
<protein>
    <recommendedName>
        <fullName evidence="4">Peptidase inhibitor family I36</fullName>
    </recommendedName>
</protein>
<gene>
    <name evidence="2" type="ORF">FB474_1475</name>
</gene>
<dbReference type="RefSeq" id="WP_141788037.1">
    <property type="nucleotide sequence ID" value="NZ_BAAAKX010000005.1"/>
</dbReference>
<evidence type="ECO:0000313" key="2">
    <source>
        <dbReference type="EMBL" id="TQL60096.1"/>
    </source>
</evidence>
<keyword evidence="1" id="KW-0732">Signal</keyword>
<keyword evidence="3" id="KW-1185">Reference proteome</keyword>
<sequence length="129" mass="13494">MQLMRKLLIGGASALLLGGVAALPAQAGQADICGTTSANSSSTSYASGATRNTSQTEDIGWYYTGSGCSFYQPSGITARMVLGGAATADHTWAPGDYSGFIYRTQFGGSYQLQWKSSPSSTQGKFHFLN</sequence>
<evidence type="ECO:0000313" key="3">
    <source>
        <dbReference type="Proteomes" id="UP000319514"/>
    </source>
</evidence>
<evidence type="ECO:0008006" key="4">
    <source>
        <dbReference type="Google" id="ProtNLM"/>
    </source>
</evidence>
<dbReference type="AlphaFoldDB" id="A0A542ZIE5"/>
<reference evidence="2 3" key="1">
    <citation type="submission" date="2019-06" db="EMBL/GenBank/DDBJ databases">
        <title>Sequencing the genomes of 1000 actinobacteria strains.</title>
        <authorList>
            <person name="Klenk H.-P."/>
        </authorList>
    </citation>
    <scope>NUCLEOTIDE SEQUENCE [LARGE SCALE GENOMIC DNA]</scope>
    <source>
        <strain evidence="2 3">DSM 18082</strain>
    </source>
</reference>
<comment type="caution">
    <text evidence="2">The sequence shown here is derived from an EMBL/GenBank/DDBJ whole genome shotgun (WGS) entry which is preliminary data.</text>
</comment>
<organism evidence="2 3">
    <name type="scientific">Oryzihumus leptocrescens</name>
    <dbReference type="NCBI Taxonomy" id="297536"/>
    <lineage>
        <taxon>Bacteria</taxon>
        <taxon>Bacillati</taxon>
        <taxon>Actinomycetota</taxon>
        <taxon>Actinomycetes</taxon>
        <taxon>Micrococcales</taxon>
        <taxon>Intrasporangiaceae</taxon>
        <taxon>Oryzihumus</taxon>
    </lineage>
</organism>
<evidence type="ECO:0000256" key="1">
    <source>
        <dbReference type="SAM" id="SignalP"/>
    </source>
</evidence>
<proteinExistence type="predicted"/>
<feature type="signal peptide" evidence="1">
    <location>
        <begin position="1"/>
        <end position="27"/>
    </location>
</feature>
<dbReference type="Proteomes" id="UP000319514">
    <property type="component" value="Unassembled WGS sequence"/>
</dbReference>